<dbReference type="InterPro" id="IPR001845">
    <property type="entry name" value="HTH_ArsR_DNA-bd_dom"/>
</dbReference>
<name>A0A9W3SJ89_BACTU</name>
<dbReference type="PANTHER" id="PTHR43132:SF2">
    <property type="entry name" value="ARSENICAL RESISTANCE OPERON REPRESSOR ARSR-RELATED"/>
    <property type="match status" value="1"/>
</dbReference>
<dbReference type="AlphaFoldDB" id="A0A9W3SJ89"/>
<geneLocation type="plasmid" evidence="5 6">
    <name>p14456</name>
</geneLocation>
<dbReference type="SUPFAM" id="SSF46785">
    <property type="entry name" value="Winged helix' DNA-binding domain"/>
    <property type="match status" value="1"/>
</dbReference>
<sequence>MSKNFNINLDKYEQSADILSVLGNSTRLYVVHMLINKGPLNVSELWKTMELPQSTVSQHLLKLKMFKLVSWERKANEIYYRVDDPTVIKVIKTLEL</sequence>
<dbReference type="GO" id="GO:0003677">
    <property type="term" value="F:DNA binding"/>
    <property type="evidence" value="ECO:0007669"/>
    <property type="project" value="UniProtKB-KW"/>
</dbReference>
<feature type="domain" description="HTH arsR-type" evidence="4">
    <location>
        <begin position="7"/>
        <end position="96"/>
    </location>
</feature>
<dbReference type="SMART" id="SM00418">
    <property type="entry name" value="HTH_ARSR"/>
    <property type="match status" value="1"/>
</dbReference>
<keyword evidence="1" id="KW-0805">Transcription regulation</keyword>
<dbReference type="Proteomes" id="UP000092743">
    <property type="component" value="Plasmid p14456"/>
</dbReference>
<dbReference type="InterPro" id="IPR011991">
    <property type="entry name" value="ArsR-like_HTH"/>
</dbReference>
<gene>
    <name evidence="5" type="ORF">BT246_72920</name>
</gene>
<accession>A0A9W3SJ89</accession>
<dbReference type="PANTHER" id="PTHR43132">
    <property type="entry name" value="ARSENICAL RESISTANCE OPERON REPRESSOR ARSR-RELATED"/>
    <property type="match status" value="1"/>
</dbReference>
<organism evidence="5 6">
    <name type="scientific">Bacillus thuringiensis</name>
    <dbReference type="NCBI Taxonomy" id="1428"/>
    <lineage>
        <taxon>Bacteria</taxon>
        <taxon>Bacillati</taxon>
        <taxon>Bacillota</taxon>
        <taxon>Bacilli</taxon>
        <taxon>Bacillales</taxon>
        <taxon>Bacillaceae</taxon>
        <taxon>Bacillus</taxon>
        <taxon>Bacillus cereus group</taxon>
    </lineage>
</organism>
<proteinExistence type="predicted"/>
<dbReference type="Pfam" id="PF01022">
    <property type="entry name" value="HTH_5"/>
    <property type="match status" value="1"/>
</dbReference>
<dbReference type="NCBIfam" id="NF033788">
    <property type="entry name" value="HTH_metalloreg"/>
    <property type="match status" value="1"/>
</dbReference>
<evidence type="ECO:0000256" key="2">
    <source>
        <dbReference type="ARBA" id="ARBA00023125"/>
    </source>
</evidence>
<dbReference type="GO" id="GO:0003700">
    <property type="term" value="F:DNA-binding transcription factor activity"/>
    <property type="evidence" value="ECO:0007669"/>
    <property type="project" value="InterPro"/>
</dbReference>
<dbReference type="PRINTS" id="PR00778">
    <property type="entry name" value="HTHARSR"/>
</dbReference>
<dbReference type="PROSITE" id="PS50987">
    <property type="entry name" value="HTH_ARSR_2"/>
    <property type="match status" value="1"/>
</dbReference>
<dbReference type="CDD" id="cd00090">
    <property type="entry name" value="HTH_ARSR"/>
    <property type="match status" value="1"/>
</dbReference>
<dbReference type="InterPro" id="IPR051011">
    <property type="entry name" value="Metal_resp_trans_reg"/>
</dbReference>
<keyword evidence="3" id="KW-0804">Transcription</keyword>
<protein>
    <submittedName>
        <fullName evidence="5">ArsR family transcriptional regulator</fullName>
    </submittedName>
</protein>
<evidence type="ECO:0000313" key="6">
    <source>
        <dbReference type="Proteomes" id="UP000092743"/>
    </source>
</evidence>
<keyword evidence="2" id="KW-0238">DNA-binding</keyword>
<evidence type="ECO:0000256" key="1">
    <source>
        <dbReference type="ARBA" id="ARBA00023015"/>
    </source>
</evidence>
<keyword evidence="5" id="KW-0614">Plasmid</keyword>
<evidence type="ECO:0000256" key="3">
    <source>
        <dbReference type="ARBA" id="ARBA00023163"/>
    </source>
</evidence>
<reference evidence="5 6" key="1">
    <citation type="submission" date="2016-04" db="EMBL/GenBank/DDBJ databases">
        <title>High quality genome of the nematocidal Bacillus thuringiensis MYBT18246.</title>
        <authorList>
            <person name="Hollensteiner J."/>
            <person name="Poehlein A."/>
            <person name="Sproeer C."/>
            <person name="Bunk B."/>
            <person name="Rosenstiel P."/>
            <person name="Schulenburg H."/>
            <person name="Liesegang H."/>
        </authorList>
    </citation>
    <scope>NUCLEOTIDE SEQUENCE [LARGE SCALE GENOMIC DNA]</scope>
    <source>
        <strain evidence="5 6">MYBT18246</strain>
        <plasmid evidence="5 6">p14456</plasmid>
    </source>
</reference>
<evidence type="ECO:0000259" key="4">
    <source>
        <dbReference type="PROSITE" id="PS50987"/>
    </source>
</evidence>
<dbReference type="InterPro" id="IPR036390">
    <property type="entry name" value="WH_DNA-bd_sf"/>
</dbReference>
<evidence type="ECO:0000313" key="5">
    <source>
        <dbReference type="EMBL" id="ANS52580.1"/>
    </source>
</evidence>
<dbReference type="RefSeq" id="WP_065487311.1">
    <property type="nucleotide sequence ID" value="NZ_CP015360.1"/>
</dbReference>
<dbReference type="Gene3D" id="1.10.10.10">
    <property type="entry name" value="Winged helix-like DNA-binding domain superfamily/Winged helix DNA-binding domain"/>
    <property type="match status" value="1"/>
</dbReference>
<dbReference type="InterPro" id="IPR036388">
    <property type="entry name" value="WH-like_DNA-bd_sf"/>
</dbReference>
<dbReference type="EMBL" id="CP015360">
    <property type="protein sequence ID" value="ANS52580.1"/>
    <property type="molecule type" value="Genomic_DNA"/>
</dbReference>